<dbReference type="GO" id="GO:0005737">
    <property type="term" value="C:cytoplasm"/>
    <property type="evidence" value="ECO:0007669"/>
    <property type="project" value="UniProtKB-SubCell"/>
</dbReference>
<dbReference type="HAMAP" id="MF_00518">
    <property type="entry name" value="Deacylase_Dtd"/>
    <property type="match status" value="1"/>
</dbReference>
<dbReference type="NCBIfam" id="TIGR00256">
    <property type="entry name" value="D-aminoacyl-tRNA deacylase"/>
    <property type="match status" value="1"/>
</dbReference>
<feature type="short sequence motif" description="Gly-cisPro motif, important for rejection of L-amino acids" evidence="2">
    <location>
        <begin position="137"/>
        <end position="138"/>
    </location>
</feature>
<dbReference type="GO" id="GO:0000049">
    <property type="term" value="F:tRNA binding"/>
    <property type="evidence" value="ECO:0007669"/>
    <property type="project" value="UniProtKB-UniRule"/>
</dbReference>
<keyword evidence="2" id="KW-0820">tRNA-binding</keyword>
<dbReference type="PANTHER" id="PTHR10472:SF5">
    <property type="entry name" value="D-AMINOACYL-TRNA DEACYLASE 1"/>
    <property type="match status" value="1"/>
</dbReference>
<dbReference type="GO" id="GO:0043908">
    <property type="term" value="F:Ser(Gly)-tRNA(Ala) hydrolase activity"/>
    <property type="evidence" value="ECO:0007669"/>
    <property type="project" value="UniProtKB-UniRule"/>
</dbReference>
<dbReference type="GO" id="GO:0051500">
    <property type="term" value="F:D-tyrosyl-tRNA(Tyr) deacylase activity"/>
    <property type="evidence" value="ECO:0007669"/>
    <property type="project" value="TreeGrafter"/>
</dbReference>
<protein>
    <recommendedName>
        <fullName evidence="2">D-aminoacyl-tRNA deacylase</fullName>
        <shortName evidence="2">DTD</shortName>
        <ecNumber evidence="2">3.1.1.96</ecNumber>
    </recommendedName>
    <alternativeName>
        <fullName evidence="2">Gly-tRNA(Ala) deacylase</fullName>
        <ecNumber evidence="2">3.1.1.-</ecNumber>
    </alternativeName>
</protein>
<dbReference type="AlphaFoldDB" id="A0A532VAL1"/>
<dbReference type="Gene3D" id="3.50.80.10">
    <property type="entry name" value="D-tyrosyl-tRNA(Tyr) deacylase"/>
    <property type="match status" value="1"/>
</dbReference>
<dbReference type="EC" id="3.1.1.96" evidence="2"/>
<comment type="caution">
    <text evidence="3">The sequence shown here is derived from an EMBL/GenBank/DDBJ whole genome shotgun (WGS) entry which is preliminary data.</text>
</comment>
<dbReference type="GO" id="GO:0106026">
    <property type="term" value="F:Gly-tRNA(Ala) deacylase activity"/>
    <property type="evidence" value="ECO:0007669"/>
    <property type="project" value="UniProtKB-UniRule"/>
</dbReference>
<dbReference type="InterPro" id="IPR003732">
    <property type="entry name" value="Daa-tRNA_deacyls_DTD"/>
</dbReference>
<dbReference type="EMBL" id="NJBO01000001">
    <property type="protein sequence ID" value="TKJ44239.1"/>
    <property type="molecule type" value="Genomic_DNA"/>
</dbReference>
<dbReference type="PANTHER" id="PTHR10472">
    <property type="entry name" value="D-TYROSYL-TRNA TYR DEACYLASE"/>
    <property type="match status" value="1"/>
</dbReference>
<comment type="subcellular location">
    <subcellularLocation>
        <location evidence="2">Cytoplasm</location>
    </subcellularLocation>
</comment>
<sequence length="147" mass="15900">MRAVVQRVSRAAVRVDGNQKASISKGLLVLLGVEKGDSAEEIVRFAERLPRHRFFTDADGKMNLSLKDVGGSILVVSQFTLAANLAKGLRPSFDPAMEPDRAREFVGVFVDTLRSAGIDVKEGVFGAHMEVELVNDGPVTFVFQGAL</sequence>
<name>A0A532VAL1_UNCT6</name>
<evidence type="ECO:0000256" key="1">
    <source>
        <dbReference type="ARBA" id="ARBA00009673"/>
    </source>
</evidence>
<dbReference type="GO" id="GO:0019478">
    <property type="term" value="P:D-amino acid catabolic process"/>
    <property type="evidence" value="ECO:0007669"/>
    <property type="project" value="UniProtKB-UniRule"/>
</dbReference>
<dbReference type="InterPro" id="IPR023509">
    <property type="entry name" value="DTD-like_sf"/>
</dbReference>
<dbReference type="EC" id="3.1.1.-" evidence="2"/>
<keyword evidence="2" id="KW-0963">Cytoplasm</keyword>
<comment type="function">
    <text evidence="2">An aminoacyl-tRNA editing enzyme that deacylates mischarged D-aminoacyl-tRNAs. Also deacylates mischarged glycyl-tRNA(Ala), protecting cells against glycine mischarging by AlaRS. Acts via tRNA-based rather than protein-based catalysis; rejects L-amino acids rather than detecting D-amino acids in the active site. By recycling D-aminoacyl-tRNA to D-amino acids and free tRNA molecules, this enzyme counteracts the toxicity associated with the formation of D-aminoacyl-tRNA entities in vivo and helps enforce protein L-homochirality.</text>
</comment>
<comment type="subunit">
    <text evidence="2">Homodimer.</text>
</comment>
<dbReference type="FunFam" id="3.50.80.10:FF:000001">
    <property type="entry name" value="D-aminoacyl-tRNA deacylase"/>
    <property type="match status" value="1"/>
</dbReference>
<comment type="similarity">
    <text evidence="1 2">Belongs to the DTD family.</text>
</comment>
<keyword evidence="2" id="KW-0694">RNA-binding</keyword>
<reference evidence="3 4" key="1">
    <citation type="submission" date="2017-06" db="EMBL/GenBank/DDBJ databases">
        <title>Novel microbial phyla capable of carbon fixation and sulfur reduction in deep-sea sediments.</title>
        <authorList>
            <person name="Huang J."/>
            <person name="Baker B."/>
            <person name="Wang Y."/>
        </authorList>
    </citation>
    <scope>NUCLEOTIDE SEQUENCE [LARGE SCALE GENOMIC DNA]</scope>
    <source>
        <strain evidence="3">B3_TA06</strain>
    </source>
</reference>
<comment type="catalytic activity">
    <reaction evidence="2">
        <text>glycyl-tRNA(Ala) + H2O = tRNA(Ala) + glycine + H(+)</text>
        <dbReference type="Rhea" id="RHEA:53744"/>
        <dbReference type="Rhea" id="RHEA-COMP:9657"/>
        <dbReference type="Rhea" id="RHEA-COMP:13640"/>
        <dbReference type="ChEBI" id="CHEBI:15377"/>
        <dbReference type="ChEBI" id="CHEBI:15378"/>
        <dbReference type="ChEBI" id="CHEBI:57305"/>
        <dbReference type="ChEBI" id="CHEBI:78442"/>
        <dbReference type="ChEBI" id="CHEBI:78522"/>
    </reaction>
</comment>
<keyword evidence="2" id="KW-0378">Hydrolase</keyword>
<dbReference type="SUPFAM" id="SSF69500">
    <property type="entry name" value="DTD-like"/>
    <property type="match status" value="1"/>
</dbReference>
<comment type="domain">
    <text evidence="2">A Gly-cisPro motif from one monomer fits into the active site of the other monomer to allow specific chiral rejection of L-amino acids.</text>
</comment>
<proteinExistence type="inferred from homology"/>
<organism evidence="3 4">
    <name type="scientific">candidate division TA06 bacterium B3_TA06</name>
    <dbReference type="NCBI Taxonomy" id="2012487"/>
    <lineage>
        <taxon>Bacteria</taxon>
        <taxon>Bacteria division TA06</taxon>
    </lineage>
</organism>
<evidence type="ECO:0000256" key="2">
    <source>
        <dbReference type="HAMAP-Rule" id="MF_00518"/>
    </source>
</evidence>
<evidence type="ECO:0000313" key="3">
    <source>
        <dbReference type="EMBL" id="TKJ44239.1"/>
    </source>
</evidence>
<dbReference type="Pfam" id="PF02580">
    <property type="entry name" value="Tyr_Deacylase"/>
    <property type="match status" value="1"/>
</dbReference>
<gene>
    <name evidence="2" type="primary">dtd</name>
    <name evidence="3" type="ORF">CEE36_00410</name>
</gene>
<accession>A0A532VAL1</accession>
<evidence type="ECO:0000313" key="4">
    <source>
        <dbReference type="Proteomes" id="UP000317778"/>
    </source>
</evidence>
<dbReference type="Proteomes" id="UP000317778">
    <property type="component" value="Unassembled WGS sequence"/>
</dbReference>
<comment type="catalytic activity">
    <reaction evidence="2">
        <text>a D-aminoacyl-tRNA + H2O = a tRNA + a D-alpha-amino acid + H(+)</text>
        <dbReference type="Rhea" id="RHEA:13953"/>
        <dbReference type="Rhea" id="RHEA-COMP:10123"/>
        <dbReference type="Rhea" id="RHEA-COMP:10124"/>
        <dbReference type="ChEBI" id="CHEBI:15377"/>
        <dbReference type="ChEBI" id="CHEBI:15378"/>
        <dbReference type="ChEBI" id="CHEBI:59871"/>
        <dbReference type="ChEBI" id="CHEBI:78442"/>
        <dbReference type="ChEBI" id="CHEBI:79333"/>
        <dbReference type="EC" id="3.1.1.96"/>
    </reaction>
</comment>